<dbReference type="InterPro" id="IPR022472">
    <property type="entry name" value="VPLPA-CTERM"/>
</dbReference>
<organism evidence="3 4">
    <name type="scientific">Parvularcula mediterranea</name>
    <dbReference type="NCBI Taxonomy" id="2732508"/>
    <lineage>
        <taxon>Bacteria</taxon>
        <taxon>Pseudomonadati</taxon>
        <taxon>Pseudomonadota</taxon>
        <taxon>Alphaproteobacteria</taxon>
        <taxon>Parvularculales</taxon>
        <taxon>Parvularculaceae</taxon>
        <taxon>Parvularcula</taxon>
    </lineage>
</organism>
<dbReference type="EMBL" id="JABFCX010000002">
    <property type="protein sequence ID" value="NNU15893.1"/>
    <property type="molecule type" value="Genomic_DNA"/>
</dbReference>
<evidence type="ECO:0000256" key="1">
    <source>
        <dbReference type="SAM" id="Phobius"/>
    </source>
</evidence>
<feature type="transmembrane region" description="Helical" evidence="1">
    <location>
        <begin position="189"/>
        <end position="207"/>
    </location>
</feature>
<evidence type="ECO:0000313" key="3">
    <source>
        <dbReference type="EMBL" id="NNU15893.1"/>
    </source>
</evidence>
<reference evidence="3 4" key="1">
    <citation type="submission" date="2020-05" db="EMBL/GenBank/DDBJ databases">
        <title>Parvularcula mediterraneae sp. nov., isolated from polypropylene straw from shallow seawater of the seashore of Laganas in Zakynthos island, Greece.</title>
        <authorList>
            <person name="Szabo I."/>
            <person name="Al-Omari J."/>
            <person name="Rado J."/>
            <person name="Szerdahelyi G.S."/>
        </authorList>
    </citation>
    <scope>NUCLEOTIDE SEQUENCE [LARGE SCALE GENOMIC DNA]</scope>
    <source>
        <strain evidence="3 4">ZS-1/3</strain>
    </source>
</reference>
<dbReference type="AlphaFoldDB" id="A0A7Y3W4W2"/>
<comment type="caution">
    <text evidence="3">The sequence shown here is derived from an EMBL/GenBank/DDBJ whole genome shotgun (WGS) entry which is preliminary data.</text>
</comment>
<proteinExistence type="predicted"/>
<evidence type="ECO:0000256" key="2">
    <source>
        <dbReference type="SAM" id="SignalP"/>
    </source>
</evidence>
<evidence type="ECO:0000313" key="4">
    <source>
        <dbReference type="Proteomes" id="UP000536835"/>
    </source>
</evidence>
<dbReference type="RefSeq" id="WP_173197704.1">
    <property type="nucleotide sequence ID" value="NZ_JABFCX010000002.1"/>
</dbReference>
<dbReference type="Proteomes" id="UP000536835">
    <property type="component" value="Unassembled WGS sequence"/>
</dbReference>
<name>A0A7Y3W4W2_9PROT</name>
<keyword evidence="4" id="KW-1185">Reference proteome</keyword>
<feature type="signal peptide" evidence="2">
    <location>
        <begin position="1"/>
        <end position="21"/>
    </location>
</feature>
<dbReference type="NCBIfam" id="TIGR03370">
    <property type="entry name" value="VPLPA-CTERM"/>
    <property type="match status" value="1"/>
</dbReference>
<protein>
    <submittedName>
        <fullName evidence="3">VPLPA-CTERM sorting domain-containing protein</fullName>
    </submittedName>
</protein>
<keyword evidence="1" id="KW-0812">Transmembrane</keyword>
<keyword evidence="2" id="KW-0732">Signal</keyword>
<accession>A0A7Y3W4W2</accession>
<sequence length="213" mass="21218">MRTITTMAACAAAALSAPALAATTVLDFEGLGNNELVGNFYNGGAGANYGISFSNALGLIDADAGGTGNFANEASADTVIYFLSGGAATMNVANGFSTGFSFFYTTNSSGSVTVYDGLNGTGNVLASIDLDPTPTGPGDPGGSGPFNTFRNYGVSFVGTALSVDFGGVANRVAFDNITLGATSAIVDPVPVPAAGLLLLTGLGGMALRRRRKA</sequence>
<feature type="chain" id="PRO_5031133867" evidence="2">
    <location>
        <begin position="22"/>
        <end position="213"/>
    </location>
</feature>
<dbReference type="NCBIfam" id="TIGR02595">
    <property type="entry name" value="PEP_CTERM"/>
    <property type="match status" value="1"/>
</dbReference>
<keyword evidence="1" id="KW-1133">Transmembrane helix</keyword>
<dbReference type="InterPro" id="IPR013424">
    <property type="entry name" value="Ice-binding_C"/>
</dbReference>
<keyword evidence="1" id="KW-0472">Membrane</keyword>
<gene>
    <name evidence="3" type="ORF">HK107_06100</name>
</gene>